<dbReference type="Pfam" id="PF00012">
    <property type="entry name" value="HSP70"/>
    <property type="match status" value="1"/>
</dbReference>
<dbReference type="InterPro" id="IPR043129">
    <property type="entry name" value="ATPase_NBD"/>
</dbReference>
<dbReference type="GO" id="GO:0140662">
    <property type="term" value="F:ATP-dependent protein folding chaperone"/>
    <property type="evidence" value="ECO:0007669"/>
    <property type="project" value="InterPro"/>
</dbReference>
<gene>
    <name evidence="3" type="ORF">IFM89_020592</name>
</gene>
<dbReference type="Proteomes" id="UP000631114">
    <property type="component" value="Unassembled WGS sequence"/>
</dbReference>
<dbReference type="AlphaFoldDB" id="A0A835IR33"/>
<organism evidence="3 4">
    <name type="scientific">Coptis chinensis</name>
    <dbReference type="NCBI Taxonomy" id="261450"/>
    <lineage>
        <taxon>Eukaryota</taxon>
        <taxon>Viridiplantae</taxon>
        <taxon>Streptophyta</taxon>
        <taxon>Embryophyta</taxon>
        <taxon>Tracheophyta</taxon>
        <taxon>Spermatophyta</taxon>
        <taxon>Magnoliopsida</taxon>
        <taxon>Ranunculales</taxon>
        <taxon>Ranunculaceae</taxon>
        <taxon>Coptidoideae</taxon>
        <taxon>Coptis</taxon>
    </lineage>
</organism>
<evidence type="ECO:0000256" key="1">
    <source>
        <dbReference type="ARBA" id="ARBA00022741"/>
    </source>
</evidence>
<dbReference type="SUPFAM" id="SSF53067">
    <property type="entry name" value="Actin-like ATPase domain"/>
    <property type="match status" value="1"/>
</dbReference>
<sequence>MSLTINGKKTRTKPWLISLNPKSYLLIILMEHTKTTATDSSPPLKKNTFAATNICLAVMEGKSAKVITNSPSVFSFEKGMYGADAKFRVHTNPTNTIFGIRRLLGRKFDDPMIQKDMKMVPFKMVRGDNGEAWLEAYGKQFPPICIASLIFSNMKETAESHIGKSVSKAIIAVPGEIVLLNMSSY</sequence>
<accession>A0A835IR33</accession>
<dbReference type="OrthoDB" id="2401965at2759"/>
<keyword evidence="4" id="KW-1185">Reference proteome</keyword>
<evidence type="ECO:0000313" key="3">
    <source>
        <dbReference type="EMBL" id="KAF9621393.1"/>
    </source>
</evidence>
<dbReference type="FunFam" id="3.30.30.30:FF:000003">
    <property type="entry name" value="Heat shock protein 9"/>
    <property type="match status" value="1"/>
</dbReference>
<reference evidence="3 4" key="1">
    <citation type="submission" date="2020-10" db="EMBL/GenBank/DDBJ databases">
        <title>The Coptis chinensis genome and diversification of protoberbering-type alkaloids.</title>
        <authorList>
            <person name="Wang B."/>
            <person name="Shu S."/>
            <person name="Song C."/>
            <person name="Liu Y."/>
        </authorList>
    </citation>
    <scope>NUCLEOTIDE SEQUENCE [LARGE SCALE GENOMIC DNA]</scope>
    <source>
        <strain evidence="3">HL-2020</strain>
        <tissue evidence="3">Leaf</tissue>
    </source>
</reference>
<proteinExistence type="predicted"/>
<dbReference type="PANTHER" id="PTHR19375">
    <property type="entry name" value="HEAT SHOCK PROTEIN 70KDA"/>
    <property type="match status" value="1"/>
</dbReference>
<dbReference type="GO" id="GO:0005524">
    <property type="term" value="F:ATP binding"/>
    <property type="evidence" value="ECO:0007669"/>
    <property type="project" value="UniProtKB-KW"/>
</dbReference>
<dbReference type="EMBL" id="JADFTS010000002">
    <property type="protein sequence ID" value="KAF9621393.1"/>
    <property type="molecule type" value="Genomic_DNA"/>
</dbReference>
<name>A0A835IR33_9MAGN</name>
<comment type="caution">
    <text evidence="3">The sequence shown here is derived from an EMBL/GenBank/DDBJ whole genome shotgun (WGS) entry which is preliminary data.</text>
</comment>
<keyword evidence="2" id="KW-0067">ATP-binding</keyword>
<keyword evidence="1" id="KW-0547">Nucleotide-binding</keyword>
<evidence type="ECO:0000313" key="4">
    <source>
        <dbReference type="Proteomes" id="UP000631114"/>
    </source>
</evidence>
<dbReference type="InterPro" id="IPR013126">
    <property type="entry name" value="Hsp_70_fam"/>
</dbReference>
<protein>
    <submittedName>
        <fullName evidence="3">Uncharacterized protein</fullName>
    </submittedName>
</protein>
<dbReference type="Gene3D" id="3.30.30.30">
    <property type="match status" value="1"/>
</dbReference>
<dbReference type="Gene3D" id="3.30.420.40">
    <property type="match status" value="1"/>
</dbReference>
<evidence type="ECO:0000256" key="2">
    <source>
        <dbReference type="ARBA" id="ARBA00022840"/>
    </source>
</evidence>